<accession>X1GZF6</accession>
<proteinExistence type="predicted"/>
<gene>
    <name evidence="1" type="ORF">S03H2_48101</name>
</gene>
<sequence length="92" mass="10870">LKNLDPDAEGEYLHNVPDIVHDLIGDLGRWTSDEITDKKFCGRLFIHCHNLMHLFDLFSKEKEVAEFIKDQTAYDEEYAKRNPEPEDYEIPF</sequence>
<reference evidence="1" key="1">
    <citation type="journal article" date="2014" name="Front. Microbiol.">
        <title>High frequency of phylogenetically diverse reductive dehalogenase-homologous genes in deep subseafloor sedimentary metagenomes.</title>
        <authorList>
            <person name="Kawai M."/>
            <person name="Futagami T."/>
            <person name="Toyoda A."/>
            <person name="Takaki Y."/>
            <person name="Nishi S."/>
            <person name="Hori S."/>
            <person name="Arai W."/>
            <person name="Tsubouchi T."/>
            <person name="Morono Y."/>
            <person name="Uchiyama I."/>
            <person name="Ito T."/>
            <person name="Fujiyama A."/>
            <person name="Inagaki F."/>
            <person name="Takami H."/>
        </authorList>
    </citation>
    <scope>NUCLEOTIDE SEQUENCE</scope>
    <source>
        <strain evidence="1">Expedition CK06-06</strain>
    </source>
</reference>
<dbReference type="EMBL" id="BARU01030297">
    <property type="protein sequence ID" value="GAH62522.1"/>
    <property type="molecule type" value="Genomic_DNA"/>
</dbReference>
<name>X1GZF6_9ZZZZ</name>
<protein>
    <submittedName>
        <fullName evidence="1">Uncharacterized protein</fullName>
    </submittedName>
</protein>
<dbReference type="AlphaFoldDB" id="X1GZF6"/>
<evidence type="ECO:0000313" key="1">
    <source>
        <dbReference type="EMBL" id="GAH62522.1"/>
    </source>
</evidence>
<comment type="caution">
    <text evidence="1">The sequence shown here is derived from an EMBL/GenBank/DDBJ whole genome shotgun (WGS) entry which is preliminary data.</text>
</comment>
<feature type="non-terminal residue" evidence="1">
    <location>
        <position position="1"/>
    </location>
</feature>
<organism evidence="1">
    <name type="scientific">marine sediment metagenome</name>
    <dbReference type="NCBI Taxonomy" id="412755"/>
    <lineage>
        <taxon>unclassified sequences</taxon>
        <taxon>metagenomes</taxon>
        <taxon>ecological metagenomes</taxon>
    </lineage>
</organism>